<keyword evidence="2" id="KW-1185">Reference proteome</keyword>
<gene>
    <name evidence="1" type="ordered locus">Mspyr1_43940</name>
</gene>
<sequence length="83" mass="8864">MGDDGVATEVLGEPGPTLVGDELRDVIATLRARYPECPTGEIEALVADIYGRLNASATVSAHLIPLTMNLSLRALRTMSQRRG</sequence>
<reference evidence="1 2" key="1">
    <citation type="journal article" date="2011" name="Stand. Genomic Sci.">
        <title>Complete genome sequence of Mycobacterium sp. strain (Spyr1) and reclassification to Mycobacterium gilvum Spyr1.</title>
        <authorList>
            <person name="Kallimanis A."/>
            <person name="Karabika E."/>
            <person name="Mavromatis K."/>
            <person name="Lapidus A."/>
            <person name="Labutti K.M."/>
            <person name="Liolios K."/>
            <person name="Ivanova N."/>
            <person name="Goodwin L."/>
            <person name="Woyke T."/>
            <person name="Velentzas A.D."/>
            <person name="Perisynakis A."/>
            <person name="Ouzounis C.C."/>
            <person name="Kyrpides N.C."/>
            <person name="Koukkou A.I."/>
            <person name="Drainas C."/>
        </authorList>
    </citation>
    <scope>NUCLEOTIDE SEQUENCE [LARGE SCALE GENOMIC DNA]</scope>
    <source>
        <strain evidence="2">DSM 45189 / LMG 24558 / Spyr1</strain>
    </source>
</reference>
<organism evidence="1 2">
    <name type="scientific">Mycolicibacterium gilvum (strain DSM 45189 / LMG 24558 / Spyr1)</name>
    <name type="common">Mycobacterium gilvum</name>
    <dbReference type="NCBI Taxonomy" id="278137"/>
    <lineage>
        <taxon>Bacteria</taxon>
        <taxon>Bacillati</taxon>
        <taxon>Actinomycetota</taxon>
        <taxon>Actinomycetes</taxon>
        <taxon>Mycobacteriales</taxon>
        <taxon>Mycobacteriaceae</taxon>
        <taxon>Mycolicibacterium</taxon>
    </lineage>
</organism>
<evidence type="ECO:0000313" key="1">
    <source>
        <dbReference type="EMBL" id="ADU00950.1"/>
    </source>
</evidence>
<accession>E6TE41</accession>
<dbReference type="AlphaFoldDB" id="E6TE41"/>
<name>E6TE41_MYCSR</name>
<dbReference type="Proteomes" id="UP000008916">
    <property type="component" value="Chromosome"/>
</dbReference>
<evidence type="ECO:0000313" key="2">
    <source>
        <dbReference type="Proteomes" id="UP000008916"/>
    </source>
</evidence>
<protein>
    <submittedName>
        <fullName evidence="1">Uncharacterized protein</fullName>
    </submittedName>
</protein>
<dbReference type="HOGENOM" id="CLU_2683910_0_0_11"/>
<dbReference type="Gene3D" id="1.10.8.1060">
    <property type="entry name" value="Corynebacterium glutamicum thioredoxin-dependent arsenate reductase, N-terminal domain"/>
    <property type="match status" value="1"/>
</dbReference>
<dbReference type="KEGG" id="msp:Mspyr1_43940"/>
<proteinExistence type="predicted"/>
<dbReference type="NCBIfam" id="NF046112">
    <property type="entry name" value="MSMEG_6209_Nter"/>
    <property type="match status" value="1"/>
</dbReference>
<dbReference type="EMBL" id="CP002385">
    <property type="protein sequence ID" value="ADU00950.1"/>
    <property type="molecule type" value="Genomic_DNA"/>
</dbReference>
<dbReference type="RefSeq" id="WP_013472669.1">
    <property type="nucleotide sequence ID" value="NC_014814.1"/>
</dbReference>